<protein>
    <submittedName>
        <fullName evidence="1">Homeobox domain-containing protein</fullName>
    </submittedName>
</protein>
<sequence>MFSDGNSSAVLVGAMLNSRMRSFLIRDILGPGEEQQRDDKDCEILHQQVTAVNSSRCPNGKCTISFKCNLLHHPNKISLRIFNHINSKVGSISSIYVEYR</sequence>
<comment type="caution">
    <text evidence="1">The sequence shown here is derived from an EMBL/GenBank/DDBJ whole genome shotgun (WGS) entry which is preliminary data.</text>
</comment>
<dbReference type="AlphaFoldDB" id="A0AAV4VPU3"/>
<evidence type="ECO:0000313" key="1">
    <source>
        <dbReference type="EMBL" id="GIY72412.1"/>
    </source>
</evidence>
<organism evidence="1 2">
    <name type="scientific">Caerostris darwini</name>
    <dbReference type="NCBI Taxonomy" id="1538125"/>
    <lineage>
        <taxon>Eukaryota</taxon>
        <taxon>Metazoa</taxon>
        <taxon>Ecdysozoa</taxon>
        <taxon>Arthropoda</taxon>
        <taxon>Chelicerata</taxon>
        <taxon>Arachnida</taxon>
        <taxon>Araneae</taxon>
        <taxon>Araneomorphae</taxon>
        <taxon>Entelegynae</taxon>
        <taxon>Araneoidea</taxon>
        <taxon>Araneidae</taxon>
        <taxon>Caerostris</taxon>
    </lineage>
</organism>
<keyword evidence="1" id="KW-0371">Homeobox</keyword>
<dbReference type="EMBL" id="BPLQ01013482">
    <property type="protein sequence ID" value="GIY72412.1"/>
    <property type="molecule type" value="Genomic_DNA"/>
</dbReference>
<accession>A0AAV4VPU3</accession>
<evidence type="ECO:0000313" key="2">
    <source>
        <dbReference type="Proteomes" id="UP001054837"/>
    </source>
</evidence>
<name>A0AAV4VPU3_9ARAC</name>
<keyword evidence="1" id="KW-0238">DNA-binding</keyword>
<reference evidence="1 2" key="1">
    <citation type="submission" date="2021-06" db="EMBL/GenBank/DDBJ databases">
        <title>Caerostris darwini draft genome.</title>
        <authorList>
            <person name="Kono N."/>
            <person name="Arakawa K."/>
        </authorList>
    </citation>
    <scope>NUCLEOTIDE SEQUENCE [LARGE SCALE GENOMIC DNA]</scope>
</reference>
<proteinExistence type="predicted"/>
<gene>
    <name evidence="1" type="primary">AVEN_30738_1</name>
    <name evidence="1" type="ORF">CDAR_310861</name>
</gene>
<dbReference type="Proteomes" id="UP001054837">
    <property type="component" value="Unassembled WGS sequence"/>
</dbReference>
<dbReference type="GO" id="GO:0003677">
    <property type="term" value="F:DNA binding"/>
    <property type="evidence" value="ECO:0007669"/>
    <property type="project" value="UniProtKB-KW"/>
</dbReference>
<keyword evidence="2" id="KW-1185">Reference proteome</keyword>